<keyword evidence="1" id="KW-1133">Transmembrane helix</keyword>
<evidence type="ECO:0000256" key="1">
    <source>
        <dbReference type="SAM" id="Phobius"/>
    </source>
</evidence>
<keyword evidence="3" id="KW-1185">Reference proteome</keyword>
<accession>A0A3L7A6X3</accession>
<gene>
    <name evidence="2" type="ORF">D9R14_16160</name>
</gene>
<feature type="transmembrane region" description="Helical" evidence="1">
    <location>
        <begin position="140"/>
        <end position="158"/>
    </location>
</feature>
<organism evidence="2 3">
    <name type="scientific">Xanthobacter tagetidis</name>
    <dbReference type="NCBI Taxonomy" id="60216"/>
    <lineage>
        <taxon>Bacteria</taxon>
        <taxon>Pseudomonadati</taxon>
        <taxon>Pseudomonadota</taxon>
        <taxon>Alphaproteobacteria</taxon>
        <taxon>Hyphomicrobiales</taxon>
        <taxon>Xanthobacteraceae</taxon>
        <taxon>Xanthobacter</taxon>
    </lineage>
</organism>
<comment type="caution">
    <text evidence="2">The sequence shown here is derived from an EMBL/GenBank/DDBJ whole genome shotgun (WGS) entry which is preliminary data.</text>
</comment>
<dbReference type="OrthoDB" id="7618855at2"/>
<dbReference type="Pfam" id="PF09933">
    <property type="entry name" value="DUF2165"/>
    <property type="match status" value="1"/>
</dbReference>
<evidence type="ECO:0000313" key="2">
    <source>
        <dbReference type="EMBL" id="RLP75825.1"/>
    </source>
</evidence>
<feature type="transmembrane region" description="Helical" evidence="1">
    <location>
        <begin position="64"/>
        <end position="83"/>
    </location>
</feature>
<sequence length="164" mass="17828">MELRLAKVALVASLAAFALVVAYDNIVDYDSNYQFVRHVLSMDTTFPGNALMGRAITDERVWRAAYAAIIAAEGLTGLLLAAGAARMALNLAAPAAAFERAKGLAYLGGALAFLIWFFGFMVVAGEYFSMWQSREWNGQAAAFRLYTAVLGVLILLALPEREIR</sequence>
<dbReference type="RefSeq" id="WP_121624383.1">
    <property type="nucleotide sequence ID" value="NZ_JACIIW010000003.1"/>
</dbReference>
<protein>
    <submittedName>
        <fullName evidence="2">DUF2165 domain-containing protein</fullName>
    </submittedName>
</protein>
<keyword evidence="1" id="KW-0812">Transmembrane</keyword>
<name>A0A3L7A6X3_9HYPH</name>
<evidence type="ECO:0000313" key="3">
    <source>
        <dbReference type="Proteomes" id="UP000269692"/>
    </source>
</evidence>
<proteinExistence type="predicted"/>
<feature type="transmembrane region" description="Helical" evidence="1">
    <location>
        <begin position="104"/>
        <end position="128"/>
    </location>
</feature>
<dbReference type="EMBL" id="RCTF01000014">
    <property type="protein sequence ID" value="RLP75825.1"/>
    <property type="molecule type" value="Genomic_DNA"/>
</dbReference>
<dbReference type="Proteomes" id="UP000269692">
    <property type="component" value="Unassembled WGS sequence"/>
</dbReference>
<reference evidence="2 3" key="1">
    <citation type="submission" date="2018-10" db="EMBL/GenBank/DDBJ databases">
        <title>Xanthobacter tagetidis genome sequencing and assembly.</title>
        <authorList>
            <person name="Maclea K.S."/>
            <person name="Goen A.E."/>
            <person name="Fatima S.A."/>
        </authorList>
    </citation>
    <scope>NUCLEOTIDE SEQUENCE [LARGE SCALE GENOMIC DNA]</scope>
    <source>
        <strain evidence="2 3">ATCC 700314</strain>
    </source>
</reference>
<dbReference type="InterPro" id="IPR018681">
    <property type="entry name" value="DUF2165_transmembrane"/>
</dbReference>
<dbReference type="AlphaFoldDB" id="A0A3L7A6X3"/>
<keyword evidence="1" id="KW-0472">Membrane</keyword>